<protein>
    <submittedName>
        <fullName evidence="7">AraC family transcriptional regulator</fullName>
    </submittedName>
</protein>
<dbReference type="Pfam" id="PF12833">
    <property type="entry name" value="HTH_18"/>
    <property type="match status" value="1"/>
</dbReference>
<proteinExistence type="predicted"/>
<evidence type="ECO:0000313" key="7">
    <source>
        <dbReference type="EMBL" id="KAA5841932.1"/>
    </source>
</evidence>
<dbReference type="Pfam" id="PF12852">
    <property type="entry name" value="Cupin_6"/>
    <property type="match status" value="1"/>
</dbReference>
<evidence type="ECO:0000256" key="1">
    <source>
        <dbReference type="ARBA" id="ARBA00004496"/>
    </source>
</evidence>
<evidence type="ECO:0000256" key="4">
    <source>
        <dbReference type="ARBA" id="ARBA00023163"/>
    </source>
</evidence>
<accession>A0AB34C5Q8</accession>
<comment type="function">
    <text evidence="5">Regulatory protein of the TOL plasmid xyl operons. XylS activates the xylXYZLTEGFJQKIH operon required for the degradation of toluene, m-xylene and p-xylene.</text>
</comment>
<dbReference type="InterPro" id="IPR032783">
    <property type="entry name" value="AraC_lig"/>
</dbReference>
<dbReference type="PROSITE" id="PS01124">
    <property type="entry name" value="HTH_ARAC_FAMILY_2"/>
    <property type="match status" value="1"/>
</dbReference>
<dbReference type="SMART" id="SM00342">
    <property type="entry name" value="HTH_ARAC"/>
    <property type="match status" value="1"/>
</dbReference>
<dbReference type="GO" id="GO:0009893">
    <property type="term" value="P:positive regulation of metabolic process"/>
    <property type="evidence" value="ECO:0007669"/>
    <property type="project" value="UniProtKB-ARBA"/>
</dbReference>
<evidence type="ECO:0000259" key="6">
    <source>
        <dbReference type="PROSITE" id="PS01124"/>
    </source>
</evidence>
<dbReference type="InterPro" id="IPR020449">
    <property type="entry name" value="Tscrpt_reg_AraC-type_HTH"/>
</dbReference>
<dbReference type="Gene3D" id="1.10.10.60">
    <property type="entry name" value="Homeodomain-like"/>
    <property type="match status" value="2"/>
</dbReference>
<keyword evidence="4" id="KW-0804">Transcription</keyword>
<comment type="caution">
    <text evidence="7">The sequence shown here is derived from an EMBL/GenBank/DDBJ whole genome shotgun (WGS) entry which is preliminary data.</text>
</comment>
<evidence type="ECO:0000256" key="2">
    <source>
        <dbReference type="ARBA" id="ARBA00023015"/>
    </source>
</evidence>
<organism evidence="7 8">
    <name type="scientific">Pseudomonas chlororaphis</name>
    <dbReference type="NCBI Taxonomy" id="587753"/>
    <lineage>
        <taxon>Bacteria</taxon>
        <taxon>Pseudomonadati</taxon>
        <taxon>Pseudomonadota</taxon>
        <taxon>Gammaproteobacteria</taxon>
        <taxon>Pseudomonadales</taxon>
        <taxon>Pseudomonadaceae</taxon>
        <taxon>Pseudomonas</taxon>
    </lineage>
</organism>
<gene>
    <name evidence="7" type="ORF">F2A38_15445</name>
</gene>
<dbReference type="GO" id="GO:0043565">
    <property type="term" value="F:sequence-specific DNA binding"/>
    <property type="evidence" value="ECO:0007669"/>
    <property type="project" value="InterPro"/>
</dbReference>
<keyword evidence="2" id="KW-0805">Transcription regulation</keyword>
<dbReference type="GO" id="GO:0003700">
    <property type="term" value="F:DNA-binding transcription factor activity"/>
    <property type="evidence" value="ECO:0007669"/>
    <property type="project" value="InterPro"/>
</dbReference>
<sequence>MDPLSEVLTQLSSQHSFFGGLKAGGDWAVRFPAPEGVKFNVLVRGACWLAVEGEAEPIWLQAGDCFLLSRGRPLLIGSDLSLPAIAAEEIYPHAVNGVAHCGSDEDCFLVGGRFAFGDEAELLFDSLPPIAVIKSESDQASVLRWALQRLAHELSTPSPGGALMVQHLGHIMLVQVLRIYLEQEGGNTPGWLSALSEPRIGAAVQAIHTRPAQRWTVEALAKVAGVSRSTLALRFKQAAGFSPLEYVLRWRMQLATRSLRNTHLTISSIAQALGYESDSAFSNAFKRIIKCSPREYRERARTVAQPQGESEVRVGA</sequence>
<dbReference type="PROSITE" id="PS00041">
    <property type="entry name" value="HTH_ARAC_FAMILY_1"/>
    <property type="match status" value="1"/>
</dbReference>
<evidence type="ECO:0000313" key="8">
    <source>
        <dbReference type="Proteomes" id="UP000323924"/>
    </source>
</evidence>
<dbReference type="InterPro" id="IPR050204">
    <property type="entry name" value="AraC_XylS_family_regulators"/>
</dbReference>
<dbReference type="AlphaFoldDB" id="A0AB34C5Q8"/>
<dbReference type="Proteomes" id="UP000323924">
    <property type="component" value="Unassembled WGS sequence"/>
</dbReference>
<dbReference type="EMBL" id="VWPC01000012">
    <property type="protein sequence ID" value="KAA5841932.1"/>
    <property type="molecule type" value="Genomic_DNA"/>
</dbReference>
<evidence type="ECO:0000256" key="5">
    <source>
        <dbReference type="ARBA" id="ARBA00037345"/>
    </source>
</evidence>
<dbReference type="PANTHER" id="PTHR46796">
    <property type="entry name" value="HTH-TYPE TRANSCRIPTIONAL ACTIVATOR RHAS-RELATED"/>
    <property type="match status" value="1"/>
</dbReference>
<dbReference type="InterPro" id="IPR009057">
    <property type="entry name" value="Homeodomain-like_sf"/>
</dbReference>
<dbReference type="GO" id="GO:0005737">
    <property type="term" value="C:cytoplasm"/>
    <property type="evidence" value="ECO:0007669"/>
    <property type="project" value="UniProtKB-SubCell"/>
</dbReference>
<feature type="domain" description="HTH araC/xylS-type" evidence="6">
    <location>
        <begin position="201"/>
        <end position="299"/>
    </location>
</feature>
<comment type="subcellular location">
    <subcellularLocation>
        <location evidence="1">Cytoplasm</location>
    </subcellularLocation>
</comment>
<dbReference type="SUPFAM" id="SSF46689">
    <property type="entry name" value="Homeodomain-like"/>
    <property type="match status" value="2"/>
</dbReference>
<reference evidence="7 8" key="1">
    <citation type="submission" date="2019-09" db="EMBL/GenBank/DDBJ databases">
        <authorList>
            <person name="Vacheron J."/>
            <person name="Dubost A."/>
            <person name="Prigent-Combaret C."/>
            <person name="Muller D."/>
        </authorList>
    </citation>
    <scope>NUCLEOTIDE SEQUENCE [LARGE SCALE GENOMIC DNA]</scope>
    <source>
        <strain evidence="7 8">JV497</strain>
    </source>
</reference>
<dbReference type="InterPro" id="IPR018062">
    <property type="entry name" value="HTH_AraC-typ_CS"/>
</dbReference>
<dbReference type="PRINTS" id="PR00032">
    <property type="entry name" value="HTHARAC"/>
</dbReference>
<evidence type="ECO:0000256" key="3">
    <source>
        <dbReference type="ARBA" id="ARBA00023125"/>
    </source>
</evidence>
<name>A0AB34C5Q8_9PSED</name>
<dbReference type="RefSeq" id="WP_150051432.1">
    <property type="nucleotide sequence ID" value="NZ_VWPC01000012.1"/>
</dbReference>
<dbReference type="PANTHER" id="PTHR46796:SF7">
    <property type="entry name" value="ARAC FAMILY TRANSCRIPTIONAL REGULATOR"/>
    <property type="match status" value="1"/>
</dbReference>
<dbReference type="InterPro" id="IPR018060">
    <property type="entry name" value="HTH_AraC"/>
</dbReference>
<keyword evidence="3" id="KW-0238">DNA-binding</keyword>